<proteinExistence type="predicted"/>
<evidence type="ECO:0000313" key="2">
    <source>
        <dbReference type="EMBL" id="KAK4377296.1"/>
    </source>
</evidence>
<sequence length="75" mass="8664">MDYLFQNLGPPSANIPNEHGSKFDQVYYDDQAEPLVLESIKCLGKRFNKHTTSQKNQQPSQHWVFPSSEAYTHSH</sequence>
<feature type="region of interest" description="Disordered" evidence="1">
    <location>
        <begin position="48"/>
        <end position="75"/>
    </location>
</feature>
<dbReference type="EMBL" id="JAVYJV010000002">
    <property type="protein sequence ID" value="KAK4377296.1"/>
    <property type="molecule type" value="Genomic_DNA"/>
</dbReference>
<feature type="compositionally biased region" description="Polar residues" evidence="1">
    <location>
        <begin position="50"/>
        <end position="61"/>
    </location>
</feature>
<comment type="caution">
    <text evidence="2">The sequence shown here is derived from an EMBL/GenBank/DDBJ whole genome shotgun (WGS) entry which is preliminary data.</text>
</comment>
<reference evidence="2" key="1">
    <citation type="submission" date="2023-12" db="EMBL/GenBank/DDBJ databases">
        <title>Genome assembly of Anisodus tanguticus.</title>
        <authorList>
            <person name="Wang Y.-J."/>
        </authorList>
    </citation>
    <scope>NUCLEOTIDE SEQUENCE</scope>
    <source>
        <strain evidence="2">KB-2021</strain>
        <tissue evidence="2">Leaf</tissue>
    </source>
</reference>
<accession>A0AAE1SWY7</accession>
<evidence type="ECO:0000313" key="3">
    <source>
        <dbReference type="Proteomes" id="UP001291623"/>
    </source>
</evidence>
<keyword evidence="3" id="KW-1185">Reference proteome</keyword>
<name>A0AAE1SWY7_9SOLA</name>
<evidence type="ECO:0000256" key="1">
    <source>
        <dbReference type="SAM" id="MobiDB-lite"/>
    </source>
</evidence>
<dbReference type="Proteomes" id="UP001291623">
    <property type="component" value="Unassembled WGS sequence"/>
</dbReference>
<dbReference type="AlphaFoldDB" id="A0AAE1SWY7"/>
<gene>
    <name evidence="2" type="ORF">RND71_003592</name>
</gene>
<protein>
    <submittedName>
        <fullName evidence="2">Uncharacterized protein</fullName>
    </submittedName>
</protein>
<organism evidence="2 3">
    <name type="scientific">Anisodus tanguticus</name>
    <dbReference type="NCBI Taxonomy" id="243964"/>
    <lineage>
        <taxon>Eukaryota</taxon>
        <taxon>Viridiplantae</taxon>
        <taxon>Streptophyta</taxon>
        <taxon>Embryophyta</taxon>
        <taxon>Tracheophyta</taxon>
        <taxon>Spermatophyta</taxon>
        <taxon>Magnoliopsida</taxon>
        <taxon>eudicotyledons</taxon>
        <taxon>Gunneridae</taxon>
        <taxon>Pentapetalae</taxon>
        <taxon>asterids</taxon>
        <taxon>lamiids</taxon>
        <taxon>Solanales</taxon>
        <taxon>Solanaceae</taxon>
        <taxon>Solanoideae</taxon>
        <taxon>Hyoscyameae</taxon>
        <taxon>Anisodus</taxon>
    </lineage>
</organism>